<comment type="caution">
    <text evidence="2">The sequence shown here is derived from an EMBL/GenBank/DDBJ whole genome shotgun (WGS) entry which is preliminary data.</text>
</comment>
<dbReference type="Proteomes" id="UP000295083">
    <property type="component" value="Unassembled WGS sequence"/>
</dbReference>
<gene>
    <name evidence="2" type="ORF">C8035_v006262</name>
</gene>
<accession>A0A4R8Q439</accession>
<keyword evidence="3" id="KW-1185">Reference proteome</keyword>
<proteinExistence type="predicted"/>
<evidence type="ECO:0000256" key="1">
    <source>
        <dbReference type="SAM" id="MobiDB-lite"/>
    </source>
</evidence>
<protein>
    <submittedName>
        <fullName evidence="2">Uncharacterized protein</fullName>
    </submittedName>
</protein>
<organism evidence="2 3">
    <name type="scientific">Colletotrichum spinosum</name>
    <dbReference type="NCBI Taxonomy" id="1347390"/>
    <lineage>
        <taxon>Eukaryota</taxon>
        <taxon>Fungi</taxon>
        <taxon>Dikarya</taxon>
        <taxon>Ascomycota</taxon>
        <taxon>Pezizomycotina</taxon>
        <taxon>Sordariomycetes</taxon>
        <taxon>Hypocreomycetidae</taxon>
        <taxon>Glomerellales</taxon>
        <taxon>Glomerellaceae</taxon>
        <taxon>Colletotrichum</taxon>
        <taxon>Colletotrichum orbiculare species complex</taxon>
    </lineage>
</organism>
<dbReference type="EMBL" id="QAPG01000070">
    <property type="protein sequence ID" value="TDZ33082.1"/>
    <property type="molecule type" value="Genomic_DNA"/>
</dbReference>
<reference evidence="2 3" key="1">
    <citation type="submission" date="2018-11" db="EMBL/GenBank/DDBJ databases">
        <title>Genome sequence and assembly of Colletotrichum spinosum.</title>
        <authorList>
            <person name="Gan P."/>
            <person name="Shirasu K."/>
        </authorList>
    </citation>
    <scope>NUCLEOTIDE SEQUENCE [LARGE SCALE GENOMIC DNA]</scope>
    <source>
        <strain evidence="2 3">CBS 515.97</strain>
    </source>
</reference>
<dbReference type="AlphaFoldDB" id="A0A4R8Q439"/>
<evidence type="ECO:0000313" key="2">
    <source>
        <dbReference type="EMBL" id="TDZ33082.1"/>
    </source>
</evidence>
<evidence type="ECO:0000313" key="3">
    <source>
        <dbReference type="Proteomes" id="UP000295083"/>
    </source>
</evidence>
<sequence length="273" mass="29907">MPTWFLPPDFTYKPDGLLKLGTVIKHPSDPTQILASPNNFPSPLALPKVETLIERNHTHSKSADRSVGFEIFAKFVEIASASSNVSINRRQALEYSTVDHEIRSFASTISRDTLETVTNLPQVRNYINRGMFGKRPVYMITGHRVALSSFTVTKEDGSGISLALSGSGPTGTTPVEAGGGISMSTERSRLDSQETAPGIIFAYQAHVIRVRGSGDVEERLFSDPDAFLTGDPGNEEELEEAVEVTSEVLGQDIEQWKVAKEALLDGEEKCIYF</sequence>
<name>A0A4R8Q439_9PEZI</name>
<feature type="region of interest" description="Disordered" evidence="1">
    <location>
        <begin position="161"/>
        <end position="181"/>
    </location>
</feature>